<keyword evidence="2" id="KW-1185">Reference proteome</keyword>
<evidence type="ECO:0000313" key="1">
    <source>
        <dbReference type="EMBL" id="RXH81046.1"/>
    </source>
</evidence>
<protein>
    <submittedName>
        <fullName evidence="1">Uncharacterized protein</fullName>
    </submittedName>
</protein>
<accession>A0A498IC51</accession>
<reference evidence="1 2" key="1">
    <citation type="submission" date="2018-10" db="EMBL/GenBank/DDBJ databases">
        <title>A high-quality apple genome assembly.</title>
        <authorList>
            <person name="Hu J."/>
        </authorList>
    </citation>
    <scope>NUCLEOTIDE SEQUENCE [LARGE SCALE GENOMIC DNA]</scope>
    <source>
        <strain evidence="2">cv. HFTH1</strain>
        <tissue evidence="1">Young leaf</tissue>
    </source>
</reference>
<evidence type="ECO:0000313" key="2">
    <source>
        <dbReference type="Proteomes" id="UP000290289"/>
    </source>
</evidence>
<comment type="caution">
    <text evidence="1">The sequence shown here is derived from an EMBL/GenBank/DDBJ whole genome shotgun (WGS) entry which is preliminary data.</text>
</comment>
<dbReference type="Proteomes" id="UP000290289">
    <property type="component" value="Chromosome 12"/>
</dbReference>
<proteinExistence type="predicted"/>
<organism evidence="1 2">
    <name type="scientific">Malus domestica</name>
    <name type="common">Apple</name>
    <name type="synonym">Pyrus malus</name>
    <dbReference type="NCBI Taxonomy" id="3750"/>
    <lineage>
        <taxon>Eukaryota</taxon>
        <taxon>Viridiplantae</taxon>
        <taxon>Streptophyta</taxon>
        <taxon>Embryophyta</taxon>
        <taxon>Tracheophyta</taxon>
        <taxon>Spermatophyta</taxon>
        <taxon>Magnoliopsida</taxon>
        <taxon>eudicotyledons</taxon>
        <taxon>Gunneridae</taxon>
        <taxon>Pentapetalae</taxon>
        <taxon>rosids</taxon>
        <taxon>fabids</taxon>
        <taxon>Rosales</taxon>
        <taxon>Rosaceae</taxon>
        <taxon>Amygdaloideae</taxon>
        <taxon>Maleae</taxon>
        <taxon>Malus</taxon>
    </lineage>
</organism>
<dbReference type="AlphaFoldDB" id="A0A498IC51"/>
<sequence>MDKNCVVKAIKYFYQFKKLENMVIGDIDFWRRFLDKAEWLSTNLYLLKKHVEKARRVGKTTLTTNRID</sequence>
<dbReference type="EMBL" id="RDQH01000338">
    <property type="protein sequence ID" value="RXH81046.1"/>
    <property type="molecule type" value="Genomic_DNA"/>
</dbReference>
<gene>
    <name evidence="1" type="ORF">DVH24_004960</name>
</gene>
<name>A0A498IC51_MALDO</name>